<keyword evidence="3" id="KW-1185">Reference proteome</keyword>
<sequence length="183" mass="20528">MIKSMLRYYDTRCTQTIESTLAAEEFNGFASRSRHSTVRSPCPLLMPRGVTNGRAATKIVNRPTAAWVRSEATWLFIGDRRHSYSRYQLDILLNWDIRLRRPTLPWLRSDSILGILDIQDQSTSGDKSNEPKLNGVMSLTYASPLDSHEDDSGPSAVDGGPRPKGRDDGLVNQAVIVWQAVPR</sequence>
<evidence type="ECO:0000256" key="1">
    <source>
        <dbReference type="SAM" id="MobiDB-lite"/>
    </source>
</evidence>
<feature type="region of interest" description="Disordered" evidence="1">
    <location>
        <begin position="138"/>
        <end position="170"/>
    </location>
</feature>
<comment type="caution">
    <text evidence="2">The sequence shown here is derived from an EMBL/GenBank/DDBJ whole genome shotgun (WGS) entry which is preliminary data.</text>
</comment>
<reference evidence="2 3" key="1">
    <citation type="journal article" date="2019" name="Commun. Biol.">
        <title>The bagworm genome reveals a unique fibroin gene that provides high tensile strength.</title>
        <authorList>
            <person name="Kono N."/>
            <person name="Nakamura H."/>
            <person name="Ohtoshi R."/>
            <person name="Tomita M."/>
            <person name="Numata K."/>
            <person name="Arakawa K."/>
        </authorList>
    </citation>
    <scope>NUCLEOTIDE SEQUENCE [LARGE SCALE GENOMIC DNA]</scope>
</reference>
<evidence type="ECO:0000313" key="2">
    <source>
        <dbReference type="EMBL" id="GBP69238.1"/>
    </source>
</evidence>
<evidence type="ECO:0000313" key="3">
    <source>
        <dbReference type="Proteomes" id="UP000299102"/>
    </source>
</evidence>
<name>A0A4C1Y038_EUMVA</name>
<accession>A0A4C1Y038</accession>
<protein>
    <submittedName>
        <fullName evidence="2">Uncharacterized protein</fullName>
    </submittedName>
</protein>
<dbReference type="Proteomes" id="UP000299102">
    <property type="component" value="Unassembled WGS sequence"/>
</dbReference>
<organism evidence="2 3">
    <name type="scientific">Eumeta variegata</name>
    <name type="common">Bagworm moth</name>
    <name type="synonym">Eumeta japonica</name>
    <dbReference type="NCBI Taxonomy" id="151549"/>
    <lineage>
        <taxon>Eukaryota</taxon>
        <taxon>Metazoa</taxon>
        <taxon>Ecdysozoa</taxon>
        <taxon>Arthropoda</taxon>
        <taxon>Hexapoda</taxon>
        <taxon>Insecta</taxon>
        <taxon>Pterygota</taxon>
        <taxon>Neoptera</taxon>
        <taxon>Endopterygota</taxon>
        <taxon>Lepidoptera</taxon>
        <taxon>Glossata</taxon>
        <taxon>Ditrysia</taxon>
        <taxon>Tineoidea</taxon>
        <taxon>Psychidae</taxon>
        <taxon>Oiketicinae</taxon>
        <taxon>Eumeta</taxon>
    </lineage>
</organism>
<gene>
    <name evidence="2" type="ORF">EVAR_96752_1</name>
</gene>
<proteinExistence type="predicted"/>
<dbReference type="AlphaFoldDB" id="A0A4C1Y038"/>
<dbReference type="EMBL" id="BGZK01001034">
    <property type="protein sequence ID" value="GBP69238.1"/>
    <property type="molecule type" value="Genomic_DNA"/>
</dbReference>